<gene>
    <name evidence="3" type="ORF">JR050_01115</name>
</gene>
<evidence type="ECO:0000256" key="2">
    <source>
        <dbReference type="SAM" id="SignalP"/>
    </source>
</evidence>
<name>A0ABS2DCU3_9BACI</name>
<dbReference type="PROSITE" id="PS51257">
    <property type="entry name" value="PROKAR_LIPOPROTEIN"/>
    <property type="match status" value="1"/>
</dbReference>
<comment type="caution">
    <text evidence="3">The sequence shown here is derived from an EMBL/GenBank/DDBJ whole genome shotgun (WGS) entry which is preliminary data.</text>
</comment>
<keyword evidence="2" id="KW-0732">Signal</keyword>
<feature type="region of interest" description="Disordered" evidence="1">
    <location>
        <begin position="23"/>
        <end position="82"/>
    </location>
</feature>
<keyword evidence="4" id="KW-1185">Reference proteome</keyword>
<feature type="signal peptide" evidence="2">
    <location>
        <begin position="1"/>
        <end position="21"/>
    </location>
</feature>
<evidence type="ECO:0000313" key="4">
    <source>
        <dbReference type="Proteomes" id="UP001518925"/>
    </source>
</evidence>
<evidence type="ECO:0000313" key="3">
    <source>
        <dbReference type="EMBL" id="MBM6616283.1"/>
    </source>
</evidence>
<reference evidence="3 4" key="1">
    <citation type="submission" date="2021-02" db="EMBL/GenBank/DDBJ databases">
        <title>Bacillus sp. RD4P76, an endophyte from a halophyte.</title>
        <authorList>
            <person name="Sun J.-Q."/>
        </authorList>
    </citation>
    <scope>NUCLEOTIDE SEQUENCE [LARGE SCALE GENOMIC DNA]</scope>
    <source>
        <strain evidence="3 4">RD4P76</strain>
    </source>
</reference>
<feature type="chain" id="PRO_5045283823" evidence="2">
    <location>
        <begin position="22"/>
        <end position="82"/>
    </location>
</feature>
<organism evidence="3 4">
    <name type="scientific">Bacillus suaedaesalsae</name>
    <dbReference type="NCBI Taxonomy" id="2810349"/>
    <lineage>
        <taxon>Bacteria</taxon>
        <taxon>Bacillati</taxon>
        <taxon>Bacillota</taxon>
        <taxon>Bacilli</taxon>
        <taxon>Bacillales</taxon>
        <taxon>Bacillaceae</taxon>
        <taxon>Bacillus</taxon>
    </lineage>
</organism>
<evidence type="ECO:0000256" key="1">
    <source>
        <dbReference type="SAM" id="MobiDB-lite"/>
    </source>
</evidence>
<proteinExistence type="predicted"/>
<feature type="compositionally biased region" description="Acidic residues" evidence="1">
    <location>
        <begin position="43"/>
        <end position="82"/>
    </location>
</feature>
<dbReference type="Proteomes" id="UP001518925">
    <property type="component" value="Unassembled WGS sequence"/>
</dbReference>
<protein>
    <submittedName>
        <fullName evidence="3">Uncharacterized protein</fullName>
    </submittedName>
</protein>
<dbReference type="RefSeq" id="WP_204201673.1">
    <property type="nucleotide sequence ID" value="NZ_JAFELM010000008.1"/>
</dbReference>
<accession>A0ABS2DCU3</accession>
<sequence>MNAKYLVSLLSILLSVGFLFGCNNDEDVVDPAPETPEVQTPGMDEEEPDLDEEPTEEGNEQPGMDEEEPDLDEEPSEEGMNQ</sequence>
<dbReference type="EMBL" id="JAFELM010000008">
    <property type="protein sequence ID" value="MBM6616283.1"/>
    <property type="molecule type" value="Genomic_DNA"/>
</dbReference>